<dbReference type="PANTHER" id="PTHR45772:SF7">
    <property type="entry name" value="AMINO ACID ABC TRANSPORTER ATP-BINDING PROTEIN"/>
    <property type="match status" value="1"/>
</dbReference>
<dbReference type="RefSeq" id="WP_261618417.1">
    <property type="nucleotide sequence ID" value="NZ_JALIDZ010000015.1"/>
</dbReference>
<evidence type="ECO:0000256" key="3">
    <source>
        <dbReference type="ARBA" id="ARBA00022840"/>
    </source>
</evidence>
<dbReference type="AlphaFoldDB" id="A0AAW5R7Z3"/>
<dbReference type="InterPro" id="IPR051120">
    <property type="entry name" value="ABC_AA/LPS_Transport"/>
</dbReference>
<evidence type="ECO:0000256" key="2">
    <source>
        <dbReference type="ARBA" id="ARBA00022741"/>
    </source>
</evidence>
<evidence type="ECO:0000313" key="5">
    <source>
        <dbReference type="EMBL" id="MCT8974788.1"/>
    </source>
</evidence>
<dbReference type="GO" id="GO:0016887">
    <property type="term" value="F:ATP hydrolysis activity"/>
    <property type="evidence" value="ECO:0007669"/>
    <property type="project" value="InterPro"/>
</dbReference>
<protein>
    <submittedName>
        <fullName evidence="5">ABC transporter ATP-binding protein</fullName>
    </submittedName>
</protein>
<comment type="caution">
    <text evidence="5">The sequence shown here is derived from an EMBL/GenBank/DDBJ whole genome shotgun (WGS) entry which is preliminary data.</text>
</comment>
<dbReference type="PANTHER" id="PTHR45772">
    <property type="entry name" value="CONSERVED COMPONENT OF ABC TRANSPORTER FOR NATURAL AMINO ACIDS-RELATED"/>
    <property type="match status" value="1"/>
</dbReference>
<name>A0AAW5R7Z3_9HYPH</name>
<dbReference type="GO" id="GO:0042941">
    <property type="term" value="P:D-alanine transmembrane transport"/>
    <property type="evidence" value="ECO:0007669"/>
    <property type="project" value="TreeGrafter"/>
</dbReference>
<evidence type="ECO:0000256" key="1">
    <source>
        <dbReference type="ARBA" id="ARBA00022448"/>
    </source>
</evidence>
<dbReference type="GO" id="GO:0015188">
    <property type="term" value="F:L-isoleucine transmembrane transporter activity"/>
    <property type="evidence" value="ECO:0007669"/>
    <property type="project" value="TreeGrafter"/>
</dbReference>
<sequence>MTPALAPNASPNAGPRPRPLLAIDGARKAFGGLVAVNDVSFDVMPCELLGLIGPNGSGKTTMLNLISGALKPTAGAITLDGKRISGLPAHAIARAGVARTFQLVRVLPSLSVEDNVIAGAVFGHRQSWGGEVRDRARHLLDRVGLAGRGDTPTTALTYIDQKRLELARALAGDPRVLLLDEWLAGLNPSELKIGIELVAALREEGRTIVMVEHVMDAIRSLCDRCVVMNTGRTIADGSVEDVLSDPEVVRAYLGESDA</sequence>
<dbReference type="GO" id="GO:0015192">
    <property type="term" value="F:L-phenylalanine transmembrane transporter activity"/>
    <property type="evidence" value="ECO:0007669"/>
    <property type="project" value="TreeGrafter"/>
</dbReference>
<dbReference type="GO" id="GO:0005524">
    <property type="term" value="F:ATP binding"/>
    <property type="evidence" value="ECO:0007669"/>
    <property type="project" value="UniProtKB-KW"/>
</dbReference>
<keyword evidence="6" id="KW-1185">Reference proteome</keyword>
<dbReference type="EMBL" id="JALIDZ010000015">
    <property type="protein sequence ID" value="MCT8974788.1"/>
    <property type="molecule type" value="Genomic_DNA"/>
</dbReference>
<dbReference type="Pfam" id="PF00005">
    <property type="entry name" value="ABC_tran"/>
    <property type="match status" value="1"/>
</dbReference>
<feature type="domain" description="ABC transporter" evidence="4">
    <location>
        <begin position="21"/>
        <end position="255"/>
    </location>
</feature>
<accession>A0AAW5R7Z3</accession>
<dbReference type="Pfam" id="PF12399">
    <property type="entry name" value="BCA_ABC_TP_C"/>
    <property type="match status" value="1"/>
</dbReference>
<dbReference type="PROSITE" id="PS50893">
    <property type="entry name" value="ABC_TRANSPORTER_2"/>
    <property type="match status" value="1"/>
</dbReference>
<dbReference type="GO" id="GO:1903805">
    <property type="term" value="P:L-valine import across plasma membrane"/>
    <property type="evidence" value="ECO:0007669"/>
    <property type="project" value="TreeGrafter"/>
</dbReference>
<dbReference type="GO" id="GO:0005304">
    <property type="term" value="F:L-valine transmembrane transporter activity"/>
    <property type="evidence" value="ECO:0007669"/>
    <property type="project" value="TreeGrafter"/>
</dbReference>
<keyword evidence="1" id="KW-0813">Transport</keyword>
<dbReference type="Gene3D" id="3.40.50.300">
    <property type="entry name" value="P-loop containing nucleotide triphosphate hydrolases"/>
    <property type="match status" value="1"/>
</dbReference>
<proteinExistence type="predicted"/>
<evidence type="ECO:0000313" key="6">
    <source>
        <dbReference type="Proteomes" id="UP001320898"/>
    </source>
</evidence>
<dbReference type="InterPro" id="IPR003593">
    <property type="entry name" value="AAA+_ATPase"/>
</dbReference>
<dbReference type="InterPro" id="IPR027417">
    <property type="entry name" value="P-loop_NTPase"/>
</dbReference>
<organism evidence="5 6">
    <name type="scientific">Microbaculum marinisediminis</name>
    <dbReference type="NCBI Taxonomy" id="2931392"/>
    <lineage>
        <taxon>Bacteria</taxon>
        <taxon>Pseudomonadati</taxon>
        <taxon>Pseudomonadota</taxon>
        <taxon>Alphaproteobacteria</taxon>
        <taxon>Hyphomicrobiales</taxon>
        <taxon>Tepidamorphaceae</taxon>
        <taxon>Microbaculum</taxon>
    </lineage>
</organism>
<dbReference type="GO" id="GO:0015808">
    <property type="term" value="P:L-alanine transport"/>
    <property type="evidence" value="ECO:0007669"/>
    <property type="project" value="TreeGrafter"/>
</dbReference>
<keyword evidence="3 5" id="KW-0067">ATP-binding</keyword>
<dbReference type="SMART" id="SM00382">
    <property type="entry name" value="AAA"/>
    <property type="match status" value="1"/>
</dbReference>
<evidence type="ECO:0000259" key="4">
    <source>
        <dbReference type="PROSITE" id="PS50893"/>
    </source>
</evidence>
<keyword evidence="2" id="KW-0547">Nucleotide-binding</keyword>
<dbReference type="Proteomes" id="UP001320898">
    <property type="component" value="Unassembled WGS sequence"/>
</dbReference>
<dbReference type="InterPro" id="IPR003439">
    <property type="entry name" value="ABC_transporter-like_ATP-bd"/>
</dbReference>
<dbReference type="CDD" id="cd03219">
    <property type="entry name" value="ABC_Mj1267_LivG_branched"/>
    <property type="match status" value="1"/>
</dbReference>
<dbReference type="GO" id="GO:0005886">
    <property type="term" value="C:plasma membrane"/>
    <property type="evidence" value="ECO:0007669"/>
    <property type="project" value="TreeGrafter"/>
</dbReference>
<dbReference type="InterPro" id="IPR032823">
    <property type="entry name" value="BCA_ABC_TP_C"/>
</dbReference>
<dbReference type="GO" id="GO:1903806">
    <property type="term" value="P:L-isoleucine import across plasma membrane"/>
    <property type="evidence" value="ECO:0007669"/>
    <property type="project" value="TreeGrafter"/>
</dbReference>
<gene>
    <name evidence="5" type="ORF">MUB46_23270</name>
</gene>
<reference evidence="5 6" key="1">
    <citation type="submission" date="2022-04" db="EMBL/GenBank/DDBJ databases">
        <authorList>
            <person name="Ye Y.-Q."/>
            <person name="Du Z.-J."/>
        </authorList>
    </citation>
    <scope>NUCLEOTIDE SEQUENCE [LARGE SCALE GENOMIC DNA]</scope>
    <source>
        <strain evidence="5 6">A6E488</strain>
    </source>
</reference>
<dbReference type="SUPFAM" id="SSF52540">
    <property type="entry name" value="P-loop containing nucleoside triphosphate hydrolases"/>
    <property type="match status" value="1"/>
</dbReference>